<sequence>MIIQPRVRGFICLTSHPEGTAEHVKQQIDYVKSKGEIKDGPKKVLVIGASTGFGLASRITAAFGSQAATIGVFFEKPAAPGKPGTAGWYNSAAFEQQATEAGLYAKSINGDAFSDEVKKQAIELIKKDLGQVDLVVYSLASPRRTHPKTGVAHASVLKPIGQPFTNKTVDFHSGVISDISIQPVESEDDINNTVAVMGGEDWKFWIEELKAANVLAEGVKTVAYSYIGPELTYPIYRNGTIGKAKDDLEGTVPFLNELLKDLHGISYVSVNKALVTQSSSAIPVVPLYISLLYKVMKEKGIHEGTIEQMQRLFAERLYSGSAPALDEKGRIRVDDLEMREDVQAEVAALWEQATTENLEEISDIAGYRNDFFNLFGFNLDEVDYEAETNEVVRVPSITE</sequence>
<feature type="binding site" evidence="9">
    <location>
        <begin position="274"/>
        <end position="276"/>
    </location>
    <ligand>
        <name>NAD(+)</name>
        <dbReference type="ChEBI" id="CHEBI:57540"/>
    </ligand>
</feature>
<evidence type="ECO:0000259" key="11">
    <source>
        <dbReference type="Pfam" id="PF12241"/>
    </source>
</evidence>
<feature type="binding site" evidence="9">
    <location>
        <begin position="139"/>
        <end position="140"/>
    </location>
    <ligand>
        <name>NAD(+)</name>
        <dbReference type="ChEBI" id="CHEBI:57540"/>
    </ligand>
</feature>
<dbReference type="Proteomes" id="UP000620550">
    <property type="component" value="Unassembled WGS sequence"/>
</dbReference>
<evidence type="ECO:0000313" key="13">
    <source>
        <dbReference type="EMBL" id="GHE31919.1"/>
    </source>
</evidence>
<dbReference type="NCBIfam" id="NF010177">
    <property type="entry name" value="PRK13656.1"/>
    <property type="match status" value="1"/>
</dbReference>
<feature type="binding site" evidence="9">
    <location>
        <begin position="74"/>
        <end position="75"/>
    </location>
    <ligand>
        <name>NAD(+)</name>
        <dbReference type="ChEBI" id="CHEBI:57540"/>
    </ligand>
</feature>
<accession>A0ABQ3HT29</accession>
<evidence type="ECO:0000256" key="4">
    <source>
        <dbReference type="ARBA" id="ARBA00023002"/>
    </source>
</evidence>
<feature type="binding site" evidence="9">
    <location>
        <begin position="111"/>
        <end position="112"/>
    </location>
    <ligand>
        <name>NAD(+)</name>
        <dbReference type="ChEBI" id="CHEBI:57540"/>
    </ligand>
</feature>
<dbReference type="HAMAP" id="MF_01838">
    <property type="entry name" value="FabV_reductase"/>
    <property type="match status" value="1"/>
</dbReference>
<evidence type="ECO:0000259" key="10">
    <source>
        <dbReference type="Pfam" id="PF07055"/>
    </source>
</evidence>
<dbReference type="RefSeq" id="WP_189625907.1">
    <property type="nucleotide sequence ID" value="NZ_BNAF01000004.1"/>
</dbReference>
<comment type="pathway">
    <text evidence="9">Lipid metabolism; fatty acid biosynthesis.</text>
</comment>
<evidence type="ECO:0000256" key="3">
    <source>
        <dbReference type="ARBA" id="ARBA00022832"/>
    </source>
</evidence>
<dbReference type="Pfam" id="PF12241">
    <property type="entry name" value="Enoyl_reductase"/>
    <property type="match status" value="1"/>
</dbReference>
<dbReference type="Pfam" id="PF12242">
    <property type="entry name" value="Eno-Rase_NADH_b"/>
    <property type="match status" value="1"/>
</dbReference>
<keyword evidence="4 9" id="KW-0560">Oxidoreductase</keyword>
<keyword evidence="7 9" id="KW-0275">Fatty acid biosynthesis</keyword>
<dbReference type="InterPro" id="IPR024906">
    <property type="entry name" value="Eno_Rdtase_FAD-bd_dom"/>
</dbReference>
<keyword evidence="5 9" id="KW-0520">NAD</keyword>
<feature type="domain" description="Enoyl reductase FAD binding" evidence="10">
    <location>
        <begin position="325"/>
        <end position="387"/>
    </location>
</feature>
<feature type="site" description="Plays an important role in discriminating NADH against NADPH" evidence="9">
    <location>
        <position position="75"/>
    </location>
</feature>
<dbReference type="InterPro" id="IPR050048">
    <property type="entry name" value="FabV-like_NADH_b"/>
</dbReference>
<feature type="binding site" evidence="9">
    <location>
        <position position="245"/>
    </location>
    <ligand>
        <name>NAD(+)</name>
        <dbReference type="ChEBI" id="CHEBI:57540"/>
    </ligand>
</feature>
<comment type="catalytic activity">
    <reaction evidence="8">
        <text>a 2,3-saturated acyl-CoA + NAD(+) = a (2E)-enoyl-CoA + NADH + H(+)</text>
        <dbReference type="Rhea" id="RHEA:18177"/>
        <dbReference type="ChEBI" id="CHEBI:15378"/>
        <dbReference type="ChEBI" id="CHEBI:57540"/>
        <dbReference type="ChEBI" id="CHEBI:57945"/>
        <dbReference type="ChEBI" id="CHEBI:58856"/>
        <dbReference type="ChEBI" id="CHEBI:65111"/>
        <dbReference type="EC" id="1.3.1.44"/>
    </reaction>
</comment>
<evidence type="ECO:0000313" key="14">
    <source>
        <dbReference type="Proteomes" id="UP000620550"/>
    </source>
</evidence>
<gene>
    <name evidence="9 13" type="primary">fabV</name>
    <name evidence="13" type="ORF">GCM10017764_13840</name>
</gene>
<feature type="binding site" evidence="9">
    <location>
        <begin position="48"/>
        <end position="53"/>
    </location>
    <ligand>
        <name>NAD(+)</name>
        <dbReference type="ChEBI" id="CHEBI:57540"/>
    </ligand>
</feature>
<evidence type="ECO:0000256" key="7">
    <source>
        <dbReference type="ARBA" id="ARBA00023160"/>
    </source>
</evidence>
<dbReference type="EMBL" id="BNAF01000004">
    <property type="protein sequence ID" value="GHE31919.1"/>
    <property type="molecule type" value="Genomic_DNA"/>
</dbReference>
<feature type="active site" description="Proton donor" evidence="9">
    <location>
        <position position="236"/>
    </location>
</feature>
<evidence type="ECO:0000256" key="2">
    <source>
        <dbReference type="ARBA" id="ARBA00022516"/>
    </source>
</evidence>
<comment type="subunit">
    <text evidence="1 9">Monomer.</text>
</comment>
<feature type="binding site" evidence="9">
    <location>
        <position position="226"/>
    </location>
    <ligand>
        <name>substrate</name>
    </ligand>
</feature>
<organism evidence="13 14">
    <name type="scientific">Sphingobacterium griseoflavum</name>
    <dbReference type="NCBI Taxonomy" id="1474952"/>
    <lineage>
        <taxon>Bacteria</taxon>
        <taxon>Pseudomonadati</taxon>
        <taxon>Bacteroidota</taxon>
        <taxon>Sphingobacteriia</taxon>
        <taxon>Sphingobacteriales</taxon>
        <taxon>Sphingobacteriaceae</taxon>
        <taxon>Sphingobacterium</taxon>
    </lineage>
</organism>
<comment type="similarity">
    <text evidence="9">Belongs to the TER reductase family.</text>
</comment>
<protein>
    <recommendedName>
        <fullName evidence="9">Enoyl-[acyl-carrier-protein] reductase [NADH]</fullName>
        <shortName evidence="9">ENR</shortName>
        <ecNumber evidence="9">1.3.1.9</ecNumber>
    </recommendedName>
</protein>
<reference evidence="14" key="1">
    <citation type="journal article" date="2019" name="Int. J. Syst. Evol. Microbiol.">
        <title>The Global Catalogue of Microorganisms (GCM) 10K type strain sequencing project: providing services to taxonomists for standard genome sequencing and annotation.</title>
        <authorList>
            <consortium name="The Broad Institute Genomics Platform"/>
            <consortium name="The Broad Institute Genome Sequencing Center for Infectious Disease"/>
            <person name="Wu L."/>
            <person name="Ma J."/>
        </authorList>
    </citation>
    <scope>NUCLEOTIDE SEQUENCE [LARGE SCALE GENOMIC DNA]</scope>
    <source>
        <strain evidence="14">CGMCC 1.12966</strain>
    </source>
</reference>
<evidence type="ECO:0000256" key="6">
    <source>
        <dbReference type="ARBA" id="ARBA00023098"/>
    </source>
</evidence>
<keyword evidence="3 9" id="KW-0276">Fatty acid metabolism</keyword>
<keyword evidence="14" id="KW-1185">Reference proteome</keyword>
<dbReference type="Gene3D" id="3.40.50.720">
    <property type="entry name" value="NAD(P)-binding Rossmann-like Domain"/>
    <property type="match status" value="1"/>
</dbReference>
<evidence type="ECO:0000256" key="1">
    <source>
        <dbReference type="ARBA" id="ARBA00011245"/>
    </source>
</evidence>
<dbReference type="Pfam" id="PF07055">
    <property type="entry name" value="Eno-Rase_FAD_bd"/>
    <property type="match status" value="1"/>
</dbReference>
<dbReference type="InterPro" id="IPR024910">
    <property type="entry name" value="Enoyl-CoA_Rdtase_cat_dom"/>
</dbReference>
<proteinExistence type="inferred from homology"/>
<feature type="domain" description="Trans-2-enoyl-CoA reductase-like NAD(P)H binding" evidence="12">
    <location>
        <begin position="2"/>
        <end position="78"/>
    </location>
</feature>
<keyword evidence="2 9" id="KW-0444">Lipid biosynthesis</keyword>
<comment type="function">
    <text evidence="9">Involved in the final reduction of the elongation cycle of fatty acid synthesis (FAS II). Catalyzes the reduction of a carbon-carbon double bond in an enoyl moiety that is covalently linked to an acyl carrier protein (ACP).</text>
</comment>
<dbReference type="NCBIfam" id="NF043048">
    <property type="entry name" value="EnoyACPredFabV"/>
    <property type="match status" value="1"/>
</dbReference>
<name>A0ABQ3HT29_9SPHI</name>
<evidence type="ECO:0000256" key="8">
    <source>
        <dbReference type="ARBA" id="ARBA00048302"/>
    </source>
</evidence>
<keyword evidence="6 9" id="KW-0443">Lipid metabolism</keyword>
<dbReference type="PANTHER" id="PTHR37480:SF1">
    <property type="entry name" value="ENOYL-[ACYL-CARRIER-PROTEIN] REDUCTASE [NADH]"/>
    <property type="match status" value="1"/>
</dbReference>
<comment type="catalytic activity">
    <reaction evidence="9">
        <text>a 2,3-saturated acyl-[ACP] + NAD(+) = a (2E)-enoyl-[ACP] + NADH + H(+)</text>
        <dbReference type="Rhea" id="RHEA:10240"/>
        <dbReference type="Rhea" id="RHEA-COMP:9925"/>
        <dbReference type="Rhea" id="RHEA-COMP:9926"/>
        <dbReference type="ChEBI" id="CHEBI:15378"/>
        <dbReference type="ChEBI" id="CHEBI:57540"/>
        <dbReference type="ChEBI" id="CHEBI:57945"/>
        <dbReference type="ChEBI" id="CHEBI:78784"/>
        <dbReference type="ChEBI" id="CHEBI:78785"/>
        <dbReference type="EC" id="1.3.1.9"/>
    </reaction>
</comment>
<comment type="caution">
    <text evidence="13">The sequence shown here is derived from an EMBL/GenBank/DDBJ whole genome shotgun (WGS) entry which is preliminary data.</text>
</comment>
<feature type="domain" description="Trans-2-enoyl-CoA reductase catalytic" evidence="11">
    <location>
        <begin position="82"/>
        <end position="318"/>
    </location>
</feature>
<dbReference type="PANTHER" id="PTHR37480">
    <property type="entry name" value="ENOYL-[ACYL-CARRIER-PROTEIN] REDUCTASE [NADH]"/>
    <property type="match status" value="1"/>
</dbReference>
<evidence type="ECO:0000259" key="12">
    <source>
        <dbReference type="Pfam" id="PF12242"/>
    </source>
</evidence>
<evidence type="ECO:0000256" key="5">
    <source>
        <dbReference type="ARBA" id="ARBA00023027"/>
    </source>
</evidence>
<evidence type="ECO:0000256" key="9">
    <source>
        <dbReference type="HAMAP-Rule" id="MF_01838"/>
    </source>
</evidence>
<dbReference type="InterPro" id="IPR010758">
    <property type="entry name" value="Trans-2-enoyl-CoA_reductase"/>
</dbReference>
<dbReference type="EC" id="1.3.1.9" evidence="9"/>